<keyword evidence="1" id="KW-0805">Transcription regulation</keyword>
<dbReference type="Gene3D" id="1.10.10.10">
    <property type="entry name" value="Winged helix-like DNA-binding domain superfamily/Winged helix DNA-binding domain"/>
    <property type="match status" value="1"/>
</dbReference>
<protein>
    <submittedName>
        <fullName evidence="5">Winged helix-turn-helix transcriptional regulator</fullName>
    </submittedName>
</protein>
<dbReference type="NCBIfam" id="NF033788">
    <property type="entry name" value="HTH_metalloreg"/>
    <property type="match status" value="1"/>
</dbReference>
<organism evidence="5 6">
    <name type="scientific">Paeniglutamicibacter terrestris</name>
    <dbReference type="NCBI Taxonomy" id="2723403"/>
    <lineage>
        <taxon>Bacteria</taxon>
        <taxon>Bacillati</taxon>
        <taxon>Actinomycetota</taxon>
        <taxon>Actinomycetes</taxon>
        <taxon>Micrococcales</taxon>
        <taxon>Micrococcaceae</taxon>
        <taxon>Paeniglutamicibacter</taxon>
    </lineage>
</organism>
<dbReference type="CDD" id="cd00090">
    <property type="entry name" value="HTH_ARSR"/>
    <property type="match status" value="1"/>
</dbReference>
<evidence type="ECO:0000259" key="4">
    <source>
        <dbReference type="PROSITE" id="PS50987"/>
    </source>
</evidence>
<proteinExistence type="predicted"/>
<dbReference type="InterPro" id="IPR036390">
    <property type="entry name" value="WH_DNA-bd_sf"/>
</dbReference>
<comment type="caution">
    <text evidence="5">The sequence shown here is derived from an EMBL/GenBank/DDBJ whole genome shotgun (WGS) entry which is preliminary data.</text>
</comment>
<dbReference type="PANTHER" id="PTHR33154:SF33">
    <property type="entry name" value="TRANSCRIPTIONAL REPRESSOR SDPR"/>
    <property type="match status" value="1"/>
</dbReference>
<evidence type="ECO:0000313" key="5">
    <source>
        <dbReference type="EMBL" id="NKG19189.1"/>
    </source>
</evidence>
<evidence type="ECO:0000256" key="2">
    <source>
        <dbReference type="ARBA" id="ARBA00023125"/>
    </source>
</evidence>
<gene>
    <name evidence="5" type="ORF">HED64_00540</name>
</gene>
<sequence length="151" mass="16786">MAHDDIFTALADPTRRRLVDTLREESLSVGSLVEELGVSQPTVSKHLKVLREAGLVSMRADGQRRFYALETETFLELQTWLSGYLPAAPELVVVPEKNQVEVHASSHDVTSGATVAAAQLGRTVGRSLEQVTGRAQDFLERFPKRKFGRKR</sequence>
<keyword evidence="2" id="KW-0238">DNA-binding</keyword>
<dbReference type="InterPro" id="IPR011991">
    <property type="entry name" value="ArsR-like_HTH"/>
</dbReference>
<evidence type="ECO:0000256" key="1">
    <source>
        <dbReference type="ARBA" id="ARBA00023015"/>
    </source>
</evidence>
<evidence type="ECO:0000256" key="3">
    <source>
        <dbReference type="ARBA" id="ARBA00023163"/>
    </source>
</evidence>
<keyword evidence="6" id="KW-1185">Reference proteome</keyword>
<dbReference type="SUPFAM" id="SSF46785">
    <property type="entry name" value="Winged helix' DNA-binding domain"/>
    <property type="match status" value="1"/>
</dbReference>
<feature type="domain" description="HTH arsR-type" evidence="4">
    <location>
        <begin position="1"/>
        <end position="89"/>
    </location>
</feature>
<dbReference type="PANTHER" id="PTHR33154">
    <property type="entry name" value="TRANSCRIPTIONAL REGULATOR, ARSR FAMILY"/>
    <property type="match status" value="1"/>
</dbReference>
<dbReference type="PROSITE" id="PS50987">
    <property type="entry name" value="HTH_ARSR_2"/>
    <property type="match status" value="1"/>
</dbReference>
<name>A0ABX1FZE5_9MICC</name>
<dbReference type="Proteomes" id="UP000746595">
    <property type="component" value="Unassembled WGS sequence"/>
</dbReference>
<keyword evidence="3" id="KW-0804">Transcription</keyword>
<dbReference type="PRINTS" id="PR00778">
    <property type="entry name" value="HTHARSR"/>
</dbReference>
<dbReference type="Pfam" id="PF01022">
    <property type="entry name" value="HTH_5"/>
    <property type="match status" value="1"/>
</dbReference>
<evidence type="ECO:0000313" key="6">
    <source>
        <dbReference type="Proteomes" id="UP000746595"/>
    </source>
</evidence>
<dbReference type="EMBL" id="JAAWVT010000001">
    <property type="protein sequence ID" value="NKG19189.1"/>
    <property type="molecule type" value="Genomic_DNA"/>
</dbReference>
<dbReference type="InterPro" id="IPR051081">
    <property type="entry name" value="HTH_MetalResp_TranReg"/>
</dbReference>
<dbReference type="RefSeq" id="WP_168150210.1">
    <property type="nucleotide sequence ID" value="NZ_JAAWVT010000001.1"/>
</dbReference>
<dbReference type="SMART" id="SM00418">
    <property type="entry name" value="HTH_ARSR"/>
    <property type="match status" value="1"/>
</dbReference>
<accession>A0ABX1FZE5</accession>
<dbReference type="InterPro" id="IPR036388">
    <property type="entry name" value="WH-like_DNA-bd_sf"/>
</dbReference>
<dbReference type="InterPro" id="IPR001845">
    <property type="entry name" value="HTH_ArsR_DNA-bd_dom"/>
</dbReference>
<reference evidence="5 6" key="1">
    <citation type="submission" date="2020-04" db="EMBL/GenBank/DDBJ databases">
        <title>Paeniglutamicibacter sp. ANT13_2, a novel actinomycete isolated from sediment in Antarctica.</title>
        <authorList>
            <person name="Sakdapetsiri C."/>
            <person name="Pinyakong O."/>
        </authorList>
    </citation>
    <scope>NUCLEOTIDE SEQUENCE [LARGE SCALE GENOMIC DNA]</scope>
    <source>
        <strain evidence="5 6">ANT13_2</strain>
    </source>
</reference>